<protein>
    <recommendedName>
        <fullName evidence="2">C2H2-type domain-containing protein</fullName>
    </recommendedName>
</protein>
<feature type="domain" description="C2H2-type" evidence="2">
    <location>
        <begin position="1065"/>
        <end position="1092"/>
    </location>
</feature>
<feature type="domain" description="C2H2-type" evidence="2">
    <location>
        <begin position="1160"/>
        <end position="1180"/>
    </location>
</feature>
<evidence type="ECO:0000313" key="4">
    <source>
        <dbReference type="Proteomes" id="UP000707071"/>
    </source>
</evidence>
<name>A0A9P7QQT7_9HYPO</name>
<evidence type="ECO:0000256" key="1">
    <source>
        <dbReference type="SAM" id="MobiDB-lite"/>
    </source>
</evidence>
<feature type="domain" description="C2H2-type" evidence="2">
    <location>
        <begin position="817"/>
        <end position="843"/>
    </location>
</feature>
<keyword evidence="4" id="KW-1185">Reference proteome</keyword>
<evidence type="ECO:0000313" key="3">
    <source>
        <dbReference type="EMBL" id="KAG6303390.1"/>
    </source>
</evidence>
<dbReference type="Proteomes" id="UP000707071">
    <property type="component" value="Unassembled WGS sequence"/>
</dbReference>
<feature type="region of interest" description="Disordered" evidence="1">
    <location>
        <begin position="1125"/>
        <end position="1153"/>
    </location>
</feature>
<sequence length="1220" mass="135911">MSSTGADSAPRVDLAIRQLLEQEAHIQSRLSMLLSEQCTLDLPTELEMLRQKVQILEHLVHHHDLTAKIPLLSSAEEARSLQYRSECLEAACIHNGVDVIEPLRSSAALAPADFIPWLDKHLDLDPILRSSRTISHGTTAAFRSRHMPSFKCWDEQCARYVYGLVTQQERDTHDDLHQRLARKDSGLDTEASTISAIGTTPLCLPEHPQSVDTMPYLVRRLGPSRLPPINPRGKVRGRDDASAHHTACETSVSSSYFSEKMAGYRGLRRNSADAEVEPLLPPLKKSRPSQPRLASIGELQLLRRMDPCLRCRIDKTQCDSNNPCFHCHVTPVAAGDEHWSLIGCSRNPVAFFVNMIFRGSMLPRQDCTIMPYLRSQRRDLNHYIQTVCSLPENFTDTVKNYVDFADGFWWSASPDARSSADDITSGFHRETPSQCPPSLAAIASSWHAQDTAYNLLQLIRDSGSLCDSRDTEQAFYPALYSAKLLLREAIFYGASHPDPGLRIGANPHNQNLPADLEEPTTLLEDCLVRFLQSFEIICSSDAGRRPRGAVADFLTVCIFSAARTLLLDMIQSTPPNSRLQQYPPDPLRNMSGLMHGMYRSLVQLFCSSRVIFGEKWEENMTHEETSLYYSIDRLIRTEIWAAGGIRSSPEFLLRLGEGYLEDFGFNGFLRQRTSNNPTHQPSTPVPAPASASAVAAAAAAAAAPVPGTVPGPGQLPLPVLAPLLRPEKVSQQCQPESSATNVPGPQTWRATFHDGVELPQRRTSELGPLLGPEVERGRRHTVGEASSASRLGELTWKSSESPTRFRAAYHRPPVRRVYCDKCDEHLEGFRGEHELKRHTDAKHAAFVRRWVCFEPDNVRQLAPRPEVSLSSCKACMAQKQYGAYYNAAAHLRRAHFSPHRGGKASGDWPSMSVLKEWMREVLRPLDPSQGDCMSGCEDEGDNHVLESSTLASTSASQVVEVLEPTPPSQAYQVSSEDDPWRTQADQPIQPRQAKQSNRSRQTRQPSQSSQPSQLSQSSQVNEAHESSSLGNRPADSRSQCPNPECGRSVKDLTAHMLTHQEERPEKCPIRSCEYHSKGFARKYDKNRHALTHYRGTMVCPFCPGIGSSYEKVFGRADVFKRHLATTHNVEQTPTNNRSSSSLAHARDERASSSLQRNMGAQCSICGDHFGNAQEFYEHLDECVLRAIVPAVAPSYKMVQERPSDPRCGSVSPRNVDDLHG</sequence>
<dbReference type="InterPro" id="IPR013087">
    <property type="entry name" value="Znf_C2H2_type"/>
</dbReference>
<reference evidence="3 4" key="1">
    <citation type="journal article" date="2020" name="bioRxiv">
        <title>Whole genome comparisons of ergot fungi reveals the divergence and evolution of species within the genus Claviceps are the result of varying mechanisms driving genome evolution and host range expansion.</title>
        <authorList>
            <person name="Wyka S.A."/>
            <person name="Mondo S.J."/>
            <person name="Liu M."/>
            <person name="Dettman J."/>
            <person name="Nalam V."/>
            <person name="Broders K.D."/>
        </authorList>
    </citation>
    <scope>NUCLEOTIDE SEQUENCE [LARGE SCALE GENOMIC DNA]</scope>
    <source>
        <strain evidence="3 4">Clav52</strain>
    </source>
</reference>
<dbReference type="InterPro" id="IPR036236">
    <property type="entry name" value="Znf_C2H2_sf"/>
</dbReference>
<feature type="region of interest" description="Disordered" evidence="1">
    <location>
        <begin position="222"/>
        <end position="244"/>
    </location>
</feature>
<organism evidence="3 4">
    <name type="scientific">Claviceps aff. purpurea</name>
    <dbReference type="NCBI Taxonomy" id="1967640"/>
    <lineage>
        <taxon>Eukaryota</taxon>
        <taxon>Fungi</taxon>
        <taxon>Dikarya</taxon>
        <taxon>Ascomycota</taxon>
        <taxon>Pezizomycotina</taxon>
        <taxon>Sordariomycetes</taxon>
        <taxon>Hypocreomycetidae</taxon>
        <taxon>Hypocreales</taxon>
        <taxon>Clavicipitaceae</taxon>
        <taxon>Claviceps</taxon>
    </lineage>
</organism>
<dbReference type="SMART" id="SM00355">
    <property type="entry name" value="ZnF_C2H2"/>
    <property type="match status" value="5"/>
</dbReference>
<dbReference type="Pfam" id="PF25438">
    <property type="entry name" value="DUF7896"/>
    <property type="match status" value="1"/>
</dbReference>
<feature type="domain" description="C2H2-type" evidence="2">
    <location>
        <begin position="1097"/>
        <end position="1127"/>
    </location>
</feature>
<comment type="caution">
    <text evidence="3">The sequence shown here is derived from an EMBL/GenBank/DDBJ whole genome shotgun (WGS) entry which is preliminary data.</text>
</comment>
<dbReference type="SUPFAM" id="SSF57667">
    <property type="entry name" value="beta-beta-alpha zinc fingers"/>
    <property type="match status" value="1"/>
</dbReference>
<proteinExistence type="predicted"/>
<feature type="compositionally biased region" description="Polar residues" evidence="1">
    <location>
        <begin position="1026"/>
        <end position="1041"/>
    </location>
</feature>
<evidence type="ECO:0000259" key="2">
    <source>
        <dbReference type="SMART" id="SM00355"/>
    </source>
</evidence>
<dbReference type="EMBL" id="SRRH01000010">
    <property type="protein sequence ID" value="KAG6303390.1"/>
    <property type="molecule type" value="Genomic_DNA"/>
</dbReference>
<feature type="region of interest" description="Disordered" evidence="1">
    <location>
        <begin position="967"/>
        <end position="1047"/>
    </location>
</feature>
<gene>
    <name evidence="3" type="ORF">E4U09_000105</name>
</gene>
<dbReference type="AlphaFoldDB" id="A0A9P7QQT7"/>
<dbReference type="PANTHER" id="PTHR42031:SF1">
    <property type="entry name" value="KEY LIME PATHOGENICITY PROTEIN"/>
    <property type="match status" value="1"/>
</dbReference>
<feature type="domain" description="C2H2-type" evidence="2">
    <location>
        <begin position="1038"/>
        <end position="1059"/>
    </location>
</feature>
<accession>A0A9P7QQT7</accession>
<feature type="compositionally biased region" description="Low complexity" evidence="1">
    <location>
        <begin position="995"/>
        <end position="1019"/>
    </location>
</feature>
<dbReference type="Gene3D" id="3.30.160.60">
    <property type="entry name" value="Classic Zinc Finger"/>
    <property type="match status" value="1"/>
</dbReference>
<feature type="region of interest" description="Disordered" evidence="1">
    <location>
        <begin position="1198"/>
        <end position="1220"/>
    </location>
</feature>
<dbReference type="InterPro" id="IPR057218">
    <property type="entry name" value="DUF7896"/>
</dbReference>
<dbReference type="PANTHER" id="PTHR42031">
    <property type="entry name" value="KEY LIME PATHOGENICITY PROTEIN"/>
    <property type="match status" value="1"/>
</dbReference>
<feature type="compositionally biased region" description="Polar residues" evidence="1">
    <location>
        <begin position="1125"/>
        <end position="1142"/>
    </location>
</feature>